<reference evidence="2" key="1">
    <citation type="submission" date="2022-12" db="EMBL/GenBank/DDBJ databases">
        <title>Draft genome assemblies for two species of Escallonia (Escalloniales).</title>
        <authorList>
            <person name="Chanderbali A."/>
            <person name="Dervinis C."/>
            <person name="Anghel I."/>
            <person name="Soltis D."/>
            <person name="Soltis P."/>
            <person name="Zapata F."/>
        </authorList>
    </citation>
    <scope>NUCLEOTIDE SEQUENCE</scope>
    <source>
        <strain evidence="2">UCBG92.1500</strain>
        <tissue evidence="2">Leaf</tissue>
    </source>
</reference>
<dbReference type="Gene3D" id="3.30.160.20">
    <property type="match status" value="1"/>
</dbReference>
<keyword evidence="3" id="KW-1185">Reference proteome</keyword>
<sequence length="95" mass="10447">MVVLLHVGSCSRCHCGQHLNAIEKEVGPDHEKSFICSVQFEIADVVHFEAGDEKPRVKDAENSAASMMLRGLLIRKIEREVGPAPNGLFAMQTSE</sequence>
<evidence type="ECO:0000313" key="2">
    <source>
        <dbReference type="EMBL" id="KAK2970944.1"/>
    </source>
</evidence>
<dbReference type="AlphaFoldDB" id="A0AA88QSW6"/>
<accession>A0AA88QSW6</accession>
<dbReference type="InterPro" id="IPR014720">
    <property type="entry name" value="dsRBD_dom"/>
</dbReference>
<organism evidence="2 3">
    <name type="scientific">Escallonia rubra</name>
    <dbReference type="NCBI Taxonomy" id="112253"/>
    <lineage>
        <taxon>Eukaryota</taxon>
        <taxon>Viridiplantae</taxon>
        <taxon>Streptophyta</taxon>
        <taxon>Embryophyta</taxon>
        <taxon>Tracheophyta</taxon>
        <taxon>Spermatophyta</taxon>
        <taxon>Magnoliopsida</taxon>
        <taxon>eudicotyledons</taxon>
        <taxon>Gunneridae</taxon>
        <taxon>Pentapetalae</taxon>
        <taxon>asterids</taxon>
        <taxon>campanulids</taxon>
        <taxon>Escalloniales</taxon>
        <taxon>Escalloniaceae</taxon>
        <taxon>Escallonia</taxon>
    </lineage>
</organism>
<dbReference type="EMBL" id="JAVXUO010002625">
    <property type="protein sequence ID" value="KAK2970944.1"/>
    <property type="molecule type" value="Genomic_DNA"/>
</dbReference>
<feature type="domain" description="DRBM" evidence="1">
    <location>
        <begin position="23"/>
        <end position="71"/>
    </location>
</feature>
<name>A0AA88QSW6_9ASTE</name>
<gene>
    <name evidence="2" type="ORF">RJ640_004736</name>
</gene>
<evidence type="ECO:0000259" key="1">
    <source>
        <dbReference type="Pfam" id="PF00035"/>
    </source>
</evidence>
<comment type="caution">
    <text evidence="2">The sequence shown here is derived from an EMBL/GenBank/DDBJ whole genome shotgun (WGS) entry which is preliminary data.</text>
</comment>
<protein>
    <recommendedName>
        <fullName evidence="1">DRBM domain-containing protein</fullName>
    </recommendedName>
</protein>
<dbReference type="Proteomes" id="UP001187471">
    <property type="component" value="Unassembled WGS sequence"/>
</dbReference>
<evidence type="ECO:0000313" key="3">
    <source>
        <dbReference type="Proteomes" id="UP001187471"/>
    </source>
</evidence>
<dbReference type="Pfam" id="PF00035">
    <property type="entry name" value="dsrm"/>
    <property type="match status" value="1"/>
</dbReference>
<dbReference type="SUPFAM" id="SSF54768">
    <property type="entry name" value="dsRNA-binding domain-like"/>
    <property type="match status" value="1"/>
</dbReference>
<proteinExistence type="predicted"/>